<gene>
    <name evidence="3" type="ORF">GCM10011273_05990</name>
</gene>
<evidence type="ECO:0000313" key="3">
    <source>
        <dbReference type="EMBL" id="GGZ23736.1"/>
    </source>
</evidence>
<dbReference type="PANTHER" id="PTHR35869">
    <property type="entry name" value="OUTER-MEMBRANE LIPOPROTEIN CARRIER PROTEIN"/>
    <property type="match status" value="1"/>
</dbReference>
<evidence type="ECO:0000313" key="4">
    <source>
        <dbReference type="Proteomes" id="UP000662572"/>
    </source>
</evidence>
<dbReference type="PANTHER" id="PTHR35869:SF1">
    <property type="entry name" value="OUTER-MEMBRANE LIPOPROTEIN CARRIER PROTEIN"/>
    <property type="match status" value="1"/>
</dbReference>
<dbReference type="Proteomes" id="UP000662572">
    <property type="component" value="Unassembled WGS sequence"/>
</dbReference>
<feature type="chain" id="PRO_5036742294" evidence="2">
    <location>
        <begin position="28"/>
        <end position="223"/>
    </location>
</feature>
<dbReference type="InterPro" id="IPR029046">
    <property type="entry name" value="LolA/LolB/LppX"/>
</dbReference>
<keyword evidence="4" id="KW-1185">Reference proteome</keyword>
<dbReference type="SUPFAM" id="SSF89392">
    <property type="entry name" value="Prokaryotic lipoproteins and lipoprotein localization factors"/>
    <property type="match status" value="1"/>
</dbReference>
<protein>
    <submittedName>
        <fullName evidence="3">Outer-membrane lipoprotein carrier protein</fullName>
    </submittedName>
</protein>
<name>A0A918PWW2_9CAUL</name>
<dbReference type="Gene3D" id="2.50.20.10">
    <property type="entry name" value="Lipoprotein localisation LolA/LolB/LppX"/>
    <property type="match status" value="1"/>
</dbReference>
<comment type="caution">
    <text evidence="3">The sequence shown here is derived from an EMBL/GenBank/DDBJ whole genome shotgun (WGS) entry which is preliminary data.</text>
</comment>
<accession>A0A918PWW2</accession>
<organism evidence="3 4">
    <name type="scientific">Asticcacaulis endophyticus</name>
    <dbReference type="NCBI Taxonomy" id="1395890"/>
    <lineage>
        <taxon>Bacteria</taxon>
        <taxon>Pseudomonadati</taxon>
        <taxon>Pseudomonadota</taxon>
        <taxon>Alphaproteobacteria</taxon>
        <taxon>Caulobacterales</taxon>
        <taxon>Caulobacteraceae</taxon>
        <taxon>Asticcacaulis</taxon>
    </lineage>
</organism>
<reference evidence="3" key="2">
    <citation type="submission" date="2020-09" db="EMBL/GenBank/DDBJ databases">
        <authorList>
            <person name="Sun Q."/>
            <person name="Kim S."/>
        </authorList>
    </citation>
    <scope>NUCLEOTIDE SEQUENCE</scope>
    <source>
        <strain evidence="3">KCTC 32296</strain>
    </source>
</reference>
<evidence type="ECO:0000256" key="2">
    <source>
        <dbReference type="SAM" id="SignalP"/>
    </source>
</evidence>
<evidence type="ECO:0000256" key="1">
    <source>
        <dbReference type="ARBA" id="ARBA00022729"/>
    </source>
</evidence>
<reference evidence="3" key="1">
    <citation type="journal article" date="2014" name="Int. J. Syst. Evol. Microbiol.">
        <title>Complete genome sequence of Corynebacterium casei LMG S-19264T (=DSM 44701T), isolated from a smear-ripened cheese.</title>
        <authorList>
            <consortium name="US DOE Joint Genome Institute (JGI-PGF)"/>
            <person name="Walter F."/>
            <person name="Albersmeier A."/>
            <person name="Kalinowski J."/>
            <person name="Ruckert C."/>
        </authorList>
    </citation>
    <scope>NUCLEOTIDE SEQUENCE</scope>
    <source>
        <strain evidence="3">KCTC 32296</strain>
    </source>
</reference>
<dbReference type="CDD" id="cd16325">
    <property type="entry name" value="LolA"/>
    <property type="match status" value="1"/>
</dbReference>
<sequence length="223" mass="24725">MGKLMTQYTKRAFIAGLAALAATPALAQNKTTGTTFVRVPTFGVEDQARIKRATAYLQALSAASGRFEQTDSRGRVTSGQWWLQRPGKIRFEYDAPYSVLVVADGKNVNMWDPRLKSFDQYPLSFTPLSLFLSKQIRLDQGVIVTEVTRTTDGFRLKARDRRKDVEGAITMTFRDQAGKLTLGDWTVVDAQGKSTRVNLLTLNTAASLKPSLFVLNKPSGSRN</sequence>
<dbReference type="InterPro" id="IPR004564">
    <property type="entry name" value="OM_lipoprot_carrier_LolA-like"/>
</dbReference>
<dbReference type="Pfam" id="PF03548">
    <property type="entry name" value="LolA"/>
    <property type="match status" value="1"/>
</dbReference>
<keyword evidence="1 2" id="KW-0732">Signal</keyword>
<dbReference type="EMBL" id="BMZB01000001">
    <property type="protein sequence ID" value="GGZ23736.1"/>
    <property type="molecule type" value="Genomic_DNA"/>
</dbReference>
<dbReference type="AlphaFoldDB" id="A0A918PWW2"/>
<feature type="signal peptide" evidence="2">
    <location>
        <begin position="1"/>
        <end position="27"/>
    </location>
</feature>
<proteinExistence type="predicted"/>
<keyword evidence="3" id="KW-0449">Lipoprotein</keyword>